<sequence length="244" mass="26514">MLSLSFVTGTEPDKWCGRFTERTRHGGLTPTSSDDPLASVIAGTADLGLVRLPDARVDDSMYVVTLYDEQLGVAVNKDHTLTLLETLTESDITDEIIHYRLPATAILTGETIAEIRTHLQVVAAGVGAVIAPRPLLKNLSGNLVEHRELSDPHVTATTIALVWRKEKDNDAIQDFVGIAKGRTANSSRQAQPKKTAREKALAKKARTASARSGKSGKDTTKTASNKARRGGVDKQKPRKRRTKK</sequence>
<keyword evidence="2" id="KW-0805">Transcription regulation</keyword>
<dbReference type="SUPFAM" id="SSF53850">
    <property type="entry name" value="Periplasmic binding protein-like II"/>
    <property type="match status" value="1"/>
</dbReference>
<dbReference type="KEGG" id="cmv:CMUST_05590"/>
<keyword evidence="9" id="KW-1185">Reference proteome</keyword>
<dbReference type="STRING" id="571915.CMUST_05590"/>
<evidence type="ECO:0000256" key="5">
    <source>
        <dbReference type="ARBA" id="ARBA00023163"/>
    </source>
</evidence>
<dbReference type="PANTHER" id="PTHR30346:SF0">
    <property type="entry name" value="HCA OPERON TRANSCRIPTIONAL ACTIVATOR HCAR"/>
    <property type="match status" value="1"/>
</dbReference>
<evidence type="ECO:0000256" key="1">
    <source>
        <dbReference type="ARBA" id="ARBA00009437"/>
    </source>
</evidence>
<dbReference type="GO" id="GO:0003700">
    <property type="term" value="F:DNA-binding transcription factor activity"/>
    <property type="evidence" value="ECO:0007669"/>
    <property type="project" value="TreeGrafter"/>
</dbReference>
<dbReference type="RefSeq" id="WP_047261665.1">
    <property type="nucleotide sequence ID" value="NZ_CP011542.1"/>
</dbReference>
<reference evidence="8 9" key="1">
    <citation type="journal article" date="2015" name="Genome Announc.">
        <title>Complete Genome Sequence of the Type Strain Corynebacterium mustelae DSM 45274, Isolated from Various Tissues of a Male Ferret with Lethal Sepsis.</title>
        <authorList>
            <person name="Ruckert C."/>
            <person name="Eimer J."/>
            <person name="Winkler A."/>
            <person name="Tauch A."/>
        </authorList>
    </citation>
    <scope>NUCLEOTIDE SEQUENCE [LARGE SCALE GENOMIC DNA]</scope>
    <source>
        <strain evidence="8 9">DSM 45274</strain>
    </source>
</reference>
<dbReference type="Proteomes" id="UP000035199">
    <property type="component" value="Chromosome"/>
</dbReference>
<dbReference type="InterPro" id="IPR005119">
    <property type="entry name" value="LysR_subst-bd"/>
</dbReference>
<organism evidence="8 9">
    <name type="scientific">Corynebacterium mustelae</name>
    <dbReference type="NCBI Taxonomy" id="571915"/>
    <lineage>
        <taxon>Bacteria</taxon>
        <taxon>Bacillati</taxon>
        <taxon>Actinomycetota</taxon>
        <taxon>Actinomycetes</taxon>
        <taxon>Mycobacteriales</taxon>
        <taxon>Corynebacteriaceae</taxon>
        <taxon>Corynebacterium</taxon>
    </lineage>
</organism>
<keyword evidence="5" id="KW-0804">Transcription</keyword>
<evidence type="ECO:0000313" key="9">
    <source>
        <dbReference type="Proteomes" id="UP000035199"/>
    </source>
</evidence>
<evidence type="ECO:0000256" key="6">
    <source>
        <dbReference type="SAM" id="MobiDB-lite"/>
    </source>
</evidence>
<evidence type="ECO:0000256" key="4">
    <source>
        <dbReference type="ARBA" id="ARBA00023159"/>
    </source>
</evidence>
<keyword evidence="4" id="KW-0010">Activator</keyword>
<dbReference type="GO" id="GO:0003677">
    <property type="term" value="F:DNA binding"/>
    <property type="evidence" value="ECO:0007669"/>
    <property type="project" value="UniProtKB-KW"/>
</dbReference>
<feature type="domain" description="LysR substrate-binding" evidence="7">
    <location>
        <begin position="113"/>
        <end position="180"/>
    </location>
</feature>
<proteinExistence type="inferred from homology"/>
<accession>A0A0G3GWA8</accession>
<dbReference type="GO" id="GO:0032993">
    <property type="term" value="C:protein-DNA complex"/>
    <property type="evidence" value="ECO:0007669"/>
    <property type="project" value="TreeGrafter"/>
</dbReference>
<dbReference type="EMBL" id="CP011542">
    <property type="protein sequence ID" value="AKK05454.1"/>
    <property type="molecule type" value="Genomic_DNA"/>
</dbReference>
<feature type="compositionally biased region" description="Polar residues" evidence="6">
    <location>
        <begin position="183"/>
        <end position="192"/>
    </location>
</feature>
<dbReference type="Gene3D" id="3.40.190.10">
    <property type="entry name" value="Periplasmic binding protein-like II"/>
    <property type="match status" value="2"/>
</dbReference>
<comment type="similarity">
    <text evidence="1">Belongs to the LysR transcriptional regulatory family.</text>
</comment>
<protein>
    <submittedName>
        <fullName evidence="8">LysR family regulator</fullName>
    </submittedName>
</protein>
<evidence type="ECO:0000256" key="2">
    <source>
        <dbReference type="ARBA" id="ARBA00023015"/>
    </source>
</evidence>
<name>A0A0G3GWA8_9CORY</name>
<dbReference type="OrthoDB" id="3388207at2"/>
<dbReference type="AlphaFoldDB" id="A0A0G3GWA8"/>
<keyword evidence="3" id="KW-0238">DNA-binding</keyword>
<evidence type="ECO:0000259" key="7">
    <source>
        <dbReference type="Pfam" id="PF03466"/>
    </source>
</evidence>
<reference evidence="9" key="2">
    <citation type="submission" date="2015-05" db="EMBL/GenBank/DDBJ databases">
        <title>Complete genome sequence of Corynebacterium mustelae DSM 45274, isolated from various tissues of a male ferret with lethal sepsis.</title>
        <authorList>
            <person name="Ruckert C."/>
            <person name="Albersmeier A."/>
            <person name="Winkler A."/>
            <person name="Tauch A."/>
        </authorList>
    </citation>
    <scope>NUCLEOTIDE SEQUENCE [LARGE SCALE GENOMIC DNA]</scope>
    <source>
        <strain evidence="9">DSM 45274</strain>
    </source>
</reference>
<dbReference type="PANTHER" id="PTHR30346">
    <property type="entry name" value="TRANSCRIPTIONAL DUAL REGULATOR HCAR-RELATED"/>
    <property type="match status" value="1"/>
</dbReference>
<dbReference type="Gene3D" id="3.40.190.290">
    <property type="match status" value="1"/>
</dbReference>
<gene>
    <name evidence="8" type="ORF">CMUST_05590</name>
</gene>
<evidence type="ECO:0000256" key="3">
    <source>
        <dbReference type="ARBA" id="ARBA00023125"/>
    </source>
</evidence>
<feature type="region of interest" description="Disordered" evidence="6">
    <location>
        <begin position="183"/>
        <end position="244"/>
    </location>
</feature>
<dbReference type="PATRIC" id="fig|571915.4.peg.1183"/>
<evidence type="ECO:0000313" key="8">
    <source>
        <dbReference type="EMBL" id="AKK05454.1"/>
    </source>
</evidence>
<dbReference type="CDD" id="cd05466">
    <property type="entry name" value="PBP2_LTTR_substrate"/>
    <property type="match status" value="1"/>
</dbReference>
<dbReference type="Pfam" id="PF03466">
    <property type="entry name" value="LysR_substrate"/>
    <property type="match status" value="1"/>
</dbReference>